<keyword evidence="4 7" id="KW-0238">DNA-binding</keyword>
<dbReference type="InterPro" id="IPR039420">
    <property type="entry name" value="WalR-like"/>
</dbReference>
<feature type="modified residue" description="4-aspartylphosphate" evidence="6">
    <location>
        <position position="51"/>
    </location>
</feature>
<dbReference type="PANTHER" id="PTHR48111">
    <property type="entry name" value="REGULATOR OF RPOS"/>
    <property type="match status" value="1"/>
</dbReference>
<dbReference type="AlphaFoldDB" id="A0A0R3KVX0"/>
<dbReference type="SUPFAM" id="SSF46894">
    <property type="entry name" value="C-terminal effector domain of the bipartite response regulators"/>
    <property type="match status" value="1"/>
</dbReference>
<keyword evidence="3" id="KW-0805">Transcription regulation</keyword>
<dbReference type="GO" id="GO:0000156">
    <property type="term" value="F:phosphorelay response regulator activity"/>
    <property type="evidence" value="ECO:0007669"/>
    <property type="project" value="TreeGrafter"/>
</dbReference>
<dbReference type="GO" id="GO:0006355">
    <property type="term" value="P:regulation of DNA-templated transcription"/>
    <property type="evidence" value="ECO:0007669"/>
    <property type="project" value="InterPro"/>
</dbReference>
<dbReference type="InterPro" id="IPR001789">
    <property type="entry name" value="Sig_transdc_resp-reg_receiver"/>
</dbReference>
<dbReference type="InterPro" id="IPR011006">
    <property type="entry name" value="CheY-like_superfamily"/>
</dbReference>
<dbReference type="GO" id="GO:0005829">
    <property type="term" value="C:cytosol"/>
    <property type="evidence" value="ECO:0007669"/>
    <property type="project" value="TreeGrafter"/>
</dbReference>
<dbReference type="InterPro" id="IPR016032">
    <property type="entry name" value="Sig_transdc_resp-reg_C-effctor"/>
</dbReference>
<evidence type="ECO:0000256" key="3">
    <source>
        <dbReference type="ARBA" id="ARBA00023015"/>
    </source>
</evidence>
<evidence type="ECO:0000256" key="6">
    <source>
        <dbReference type="PROSITE-ProRule" id="PRU00169"/>
    </source>
</evidence>
<dbReference type="InterPro" id="IPR001867">
    <property type="entry name" value="OmpR/PhoB-type_DNA-bd"/>
</dbReference>
<protein>
    <submittedName>
        <fullName evidence="10">Two-component system response regulator</fullName>
    </submittedName>
</protein>
<feature type="domain" description="Response regulatory" evidence="8">
    <location>
        <begin position="2"/>
        <end position="116"/>
    </location>
</feature>
<feature type="domain" description="OmpR/PhoB-type" evidence="9">
    <location>
        <begin position="124"/>
        <end position="218"/>
    </location>
</feature>
<dbReference type="SMART" id="SM00862">
    <property type="entry name" value="Trans_reg_C"/>
    <property type="match status" value="1"/>
</dbReference>
<dbReference type="FunFam" id="1.10.10.10:FF:000005">
    <property type="entry name" value="Two-component system response regulator"/>
    <property type="match status" value="1"/>
</dbReference>
<dbReference type="CDD" id="cd00383">
    <property type="entry name" value="trans_reg_C"/>
    <property type="match status" value="1"/>
</dbReference>
<dbReference type="InterPro" id="IPR036388">
    <property type="entry name" value="WH-like_DNA-bd_sf"/>
</dbReference>
<evidence type="ECO:0000259" key="8">
    <source>
        <dbReference type="PROSITE" id="PS50110"/>
    </source>
</evidence>
<evidence type="ECO:0000256" key="5">
    <source>
        <dbReference type="ARBA" id="ARBA00023163"/>
    </source>
</evidence>
<dbReference type="PANTHER" id="PTHR48111:SF37">
    <property type="entry name" value="RESPONSE REGULATOR PROTEIN CARR"/>
    <property type="match status" value="1"/>
</dbReference>
<dbReference type="Gene3D" id="3.40.50.2300">
    <property type="match status" value="1"/>
</dbReference>
<keyword evidence="1 6" id="KW-0597">Phosphoprotein</keyword>
<evidence type="ECO:0000256" key="1">
    <source>
        <dbReference type="ARBA" id="ARBA00022553"/>
    </source>
</evidence>
<dbReference type="FunFam" id="3.40.50.2300:FF:000002">
    <property type="entry name" value="DNA-binding response regulator PhoP"/>
    <property type="match status" value="1"/>
</dbReference>
<feature type="DNA-binding region" description="OmpR/PhoB-type" evidence="7">
    <location>
        <begin position="124"/>
        <end position="218"/>
    </location>
</feature>
<reference evidence="10 11" key="1">
    <citation type="submission" date="2014-03" db="EMBL/GenBank/DDBJ databases">
        <title>Bradyrhizobium valentinum sp. nov., isolated from effective nodules of Lupinus mariae-josephae, a lupine endemic of basic-lime soils in Eastern Spain.</title>
        <authorList>
            <person name="Duran D."/>
            <person name="Rey L."/>
            <person name="Navarro A."/>
            <person name="Busquets A."/>
            <person name="Imperial J."/>
            <person name="Ruiz-Argueso T."/>
        </authorList>
    </citation>
    <scope>NUCLEOTIDE SEQUENCE [LARGE SCALE GENOMIC DNA]</scope>
    <source>
        <strain evidence="10 11">LmjM3</strain>
    </source>
</reference>
<evidence type="ECO:0000256" key="2">
    <source>
        <dbReference type="ARBA" id="ARBA00023012"/>
    </source>
</evidence>
<dbReference type="STRING" id="1518501.CQ10_25415"/>
<dbReference type="CDD" id="cd19934">
    <property type="entry name" value="REC_OmpR_EcPhoP-like"/>
    <property type="match status" value="1"/>
</dbReference>
<keyword evidence="2" id="KW-0902">Two-component regulatory system</keyword>
<evidence type="ECO:0000256" key="4">
    <source>
        <dbReference type="ARBA" id="ARBA00023125"/>
    </source>
</evidence>
<organism evidence="10 11">
    <name type="scientific">Bradyrhizobium valentinum</name>
    <dbReference type="NCBI Taxonomy" id="1518501"/>
    <lineage>
        <taxon>Bacteria</taxon>
        <taxon>Pseudomonadati</taxon>
        <taxon>Pseudomonadota</taxon>
        <taxon>Alphaproteobacteria</taxon>
        <taxon>Hyphomicrobiales</taxon>
        <taxon>Nitrobacteraceae</taxon>
        <taxon>Bradyrhizobium</taxon>
    </lineage>
</organism>
<accession>A0A0R3KVX0</accession>
<keyword evidence="5" id="KW-0804">Transcription</keyword>
<dbReference type="GO" id="GO:0000976">
    <property type="term" value="F:transcription cis-regulatory region binding"/>
    <property type="evidence" value="ECO:0007669"/>
    <property type="project" value="TreeGrafter"/>
</dbReference>
<dbReference type="RefSeq" id="WP_057854011.1">
    <property type="nucleotide sequence ID" value="NZ_LLXX01000174.1"/>
</dbReference>
<dbReference type="EMBL" id="LLXX01000174">
    <property type="protein sequence ID" value="KRQ98973.1"/>
    <property type="molecule type" value="Genomic_DNA"/>
</dbReference>
<dbReference type="GO" id="GO:0032993">
    <property type="term" value="C:protein-DNA complex"/>
    <property type="evidence" value="ECO:0007669"/>
    <property type="project" value="TreeGrafter"/>
</dbReference>
<dbReference type="Gene3D" id="6.10.250.690">
    <property type="match status" value="1"/>
</dbReference>
<evidence type="ECO:0000313" key="11">
    <source>
        <dbReference type="Proteomes" id="UP000051913"/>
    </source>
</evidence>
<gene>
    <name evidence="10" type="ORF">CP49_35560</name>
</gene>
<evidence type="ECO:0000256" key="7">
    <source>
        <dbReference type="PROSITE-ProRule" id="PRU01091"/>
    </source>
</evidence>
<comment type="caution">
    <text evidence="10">The sequence shown here is derived from an EMBL/GenBank/DDBJ whole genome shotgun (WGS) entry which is preliminary data.</text>
</comment>
<dbReference type="Pfam" id="PF00486">
    <property type="entry name" value="Trans_reg_C"/>
    <property type="match status" value="1"/>
</dbReference>
<evidence type="ECO:0000313" key="10">
    <source>
        <dbReference type="EMBL" id="KRQ98973.1"/>
    </source>
</evidence>
<dbReference type="Gene3D" id="1.10.10.10">
    <property type="entry name" value="Winged helix-like DNA-binding domain superfamily/Winged helix DNA-binding domain"/>
    <property type="match status" value="1"/>
</dbReference>
<sequence>MRLLVVEDDPDLNRQLTAALTDAGYVVDRAFDGEEGHFLGDSEPYDAVVLDIGLPKMDGISVLEAWRRNGRGMPVLILTARDRWSDKVQGFDAGADDYVAKPFHLEEVLARIRALLRRSTGHAQSELTCGPVSLDTRTGRVSVSGNPIKMTSHEYRLLAYLMHHTGRVVSRTELVEHLYDQDFDRDSNTIEVFVGRIRKKLDVDIIQTVRGLGYLLTPPSPGA</sequence>
<dbReference type="SMART" id="SM00448">
    <property type="entry name" value="REC"/>
    <property type="match status" value="1"/>
</dbReference>
<dbReference type="SUPFAM" id="SSF52172">
    <property type="entry name" value="CheY-like"/>
    <property type="match status" value="1"/>
</dbReference>
<keyword evidence="11" id="KW-1185">Reference proteome</keyword>
<dbReference type="Pfam" id="PF00072">
    <property type="entry name" value="Response_reg"/>
    <property type="match status" value="1"/>
</dbReference>
<evidence type="ECO:0000259" key="9">
    <source>
        <dbReference type="PROSITE" id="PS51755"/>
    </source>
</evidence>
<dbReference type="OrthoDB" id="9802426at2"/>
<name>A0A0R3KVX0_9BRAD</name>
<dbReference type="PROSITE" id="PS50110">
    <property type="entry name" value="RESPONSE_REGULATORY"/>
    <property type="match status" value="1"/>
</dbReference>
<dbReference type="PROSITE" id="PS51755">
    <property type="entry name" value="OMPR_PHOB"/>
    <property type="match status" value="1"/>
</dbReference>
<proteinExistence type="predicted"/>
<dbReference type="Proteomes" id="UP000051913">
    <property type="component" value="Unassembled WGS sequence"/>
</dbReference>